<organism evidence="3 4">
    <name type="scientific">Phocoena sinus</name>
    <name type="common">Vaquita</name>
    <dbReference type="NCBI Taxonomy" id="42100"/>
    <lineage>
        <taxon>Eukaryota</taxon>
        <taxon>Metazoa</taxon>
        <taxon>Chordata</taxon>
        <taxon>Craniata</taxon>
        <taxon>Vertebrata</taxon>
        <taxon>Euteleostomi</taxon>
        <taxon>Mammalia</taxon>
        <taxon>Eutheria</taxon>
        <taxon>Laurasiatheria</taxon>
        <taxon>Artiodactyla</taxon>
        <taxon>Whippomorpha</taxon>
        <taxon>Cetacea</taxon>
        <taxon>Odontoceti</taxon>
        <taxon>Phocoenidae</taxon>
        <taxon>Phocoena</taxon>
    </lineage>
</organism>
<dbReference type="SUPFAM" id="SSF52129">
    <property type="entry name" value="Caspase-like"/>
    <property type="match status" value="1"/>
</dbReference>
<dbReference type="AlphaFoldDB" id="A0A8C9EED5"/>
<proteinExistence type="predicted"/>
<evidence type="ECO:0000256" key="1">
    <source>
        <dbReference type="SAM" id="MobiDB-lite"/>
    </source>
</evidence>
<dbReference type="Pfam" id="PF17490">
    <property type="entry name" value="Tnp_22_dsRBD"/>
    <property type="match status" value="1"/>
</dbReference>
<name>A0A8C9EED5_PHOSS</name>
<dbReference type="PROSITE" id="PS50208">
    <property type="entry name" value="CASPASE_P20"/>
    <property type="match status" value="1"/>
</dbReference>
<protein>
    <recommendedName>
        <fullName evidence="2">Caspase family p20 domain-containing protein</fullName>
    </recommendedName>
</protein>
<dbReference type="Gene3D" id="3.30.250.20">
    <property type="entry name" value="L1 transposable element, C-terminal domain"/>
    <property type="match status" value="1"/>
</dbReference>
<dbReference type="InterPro" id="IPR035300">
    <property type="entry name" value="L1_dsRBD"/>
</dbReference>
<reference evidence="3" key="2">
    <citation type="submission" date="2025-08" db="UniProtKB">
        <authorList>
            <consortium name="Ensembl"/>
        </authorList>
    </citation>
    <scope>IDENTIFICATION</scope>
</reference>
<accession>A0A8C9EED5</accession>
<dbReference type="GO" id="GO:0004197">
    <property type="term" value="F:cysteine-type endopeptidase activity"/>
    <property type="evidence" value="ECO:0007669"/>
    <property type="project" value="InterPro"/>
</dbReference>
<dbReference type="InterPro" id="IPR042566">
    <property type="entry name" value="L1_C"/>
</dbReference>
<evidence type="ECO:0000313" key="3">
    <source>
        <dbReference type="Ensembl" id="ENSPSNP00000030845.1"/>
    </source>
</evidence>
<sequence>MSSAPGLRGARGAGEQNMTETDAFPMRRVKTEVFDMAETYKRDHKRRGIALIFNHERIFWHLTLPHKQGTSTDRDNLNFNILKEINCQHRILYLVKISFRNEGEITAIGKQKLKKFITKRPTLQEILHEVL</sequence>
<dbReference type="InterPro" id="IPR029030">
    <property type="entry name" value="Caspase-like_dom_sf"/>
</dbReference>
<dbReference type="Ensembl" id="ENSPSNT00000034606.1">
    <property type="protein sequence ID" value="ENSPSNP00000030845.1"/>
    <property type="gene ID" value="ENSPSNG00000022273.1"/>
</dbReference>
<dbReference type="Proteomes" id="UP000694554">
    <property type="component" value="Chromosome 7"/>
</dbReference>
<evidence type="ECO:0000259" key="2">
    <source>
        <dbReference type="PROSITE" id="PS50208"/>
    </source>
</evidence>
<feature type="domain" description="Caspase family p20" evidence="2">
    <location>
        <begin position="46"/>
        <end position="77"/>
    </location>
</feature>
<reference evidence="3" key="1">
    <citation type="submission" date="2019-08" db="EMBL/GenBank/DDBJ databases">
        <title>Phocoena sinus (Vaquita) genome, mPhoSin1, primary haplotype.</title>
        <authorList>
            <person name="Morin P."/>
            <person name="Mountcastle J."/>
            <person name="Fungtammasan C."/>
            <person name="Rhie A."/>
            <person name="Rojas-Bracho L."/>
            <person name="Smith C.R."/>
            <person name="Taylor B.L."/>
            <person name="Gulland F.M.D."/>
            <person name="Musser W."/>
            <person name="Houck M."/>
            <person name="Haase B."/>
            <person name="Paez S."/>
            <person name="Howe K."/>
            <person name="Torrance J."/>
            <person name="Formenti G."/>
            <person name="Phillippy A."/>
            <person name="Ryder O."/>
            <person name="Jarvis E.D."/>
            <person name="Fedrigo O."/>
        </authorList>
    </citation>
    <scope>NUCLEOTIDE SEQUENCE [LARGE SCALE GENOMIC DNA]</scope>
</reference>
<dbReference type="GeneTree" id="ENSGT01040000242105"/>
<feature type="region of interest" description="Disordered" evidence="1">
    <location>
        <begin position="1"/>
        <end position="22"/>
    </location>
</feature>
<evidence type="ECO:0000313" key="4">
    <source>
        <dbReference type="Proteomes" id="UP000694554"/>
    </source>
</evidence>
<dbReference type="InterPro" id="IPR001309">
    <property type="entry name" value="Pept_C14_p20"/>
</dbReference>
<keyword evidence="4" id="KW-1185">Reference proteome</keyword>
<dbReference type="GO" id="GO:0006508">
    <property type="term" value="P:proteolysis"/>
    <property type="evidence" value="ECO:0007669"/>
    <property type="project" value="InterPro"/>
</dbReference>
<reference evidence="3" key="3">
    <citation type="submission" date="2025-09" db="UniProtKB">
        <authorList>
            <consortium name="Ensembl"/>
        </authorList>
    </citation>
    <scope>IDENTIFICATION</scope>
</reference>